<reference evidence="1 2" key="1">
    <citation type="submission" date="2017-01" db="EMBL/GenBank/DDBJ databases">
        <title>The recent genome duplication of the halophilic yeast Hortaea werneckii: insights from long-read sequencing.</title>
        <authorList>
            <person name="Sinha S."/>
            <person name="Flibotte S."/>
            <person name="Neira M."/>
            <person name="Lenassi M."/>
            <person name="Gostincar C."/>
            <person name="Stajich J.E."/>
            <person name="Nislow C.E."/>
        </authorList>
    </citation>
    <scope>NUCLEOTIDE SEQUENCE [LARGE SCALE GENOMIC DNA]</scope>
    <source>
        <strain evidence="1 2">EXF-2000</strain>
    </source>
</reference>
<organism evidence="1 2">
    <name type="scientific">Hortaea werneckii EXF-2000</name>
    <dbReference type="NCBI Taxonomy" id="1157616"/>
    <lineage>
        <taxon>Eukaryota</taxon>
        <taxon>Fungi</taxon>
        <taxon>Dikarya</taxon>
        <taxon>Ascomycota</taxon>
        <taxon>Pezizomycotina</taxon>
        <taxon>Dothideomycetes</taxon>
        <taxon>Dothideomycetidae</taxon>
        <taxon>Mycosphaerellales</taxon>
        <taxon>Teratosphaeriaceae</taxon>
        <taxon>Hortaea</taxon>
    </lineage>
</organism>
<protein>
    <submittedName>
        <fullName evidence="1">Uncharacterized protein</fullName>
    </submittedName>
</protein>
<accession>A0A1Z5TBP9</accession>
<dbReference type="AlphaFoldDB" id="A0A1Z5TBP9"/>
<name>A0A1Z5TBP9_HORWE</name>
<evidence type="ECO:0000313" key="2">
    <source>
        <dbReference type="Proteomes" id="UP000194280"/>
    </source>
</evidence>
<comment type="caution">
    <text evidence="1">The sequence shown here is derived from an EMBL/GenBank/DDBJ whole genome shotgun (WGS) entry which is preliminary data.</text>
</comment>
<gene>
    <name evidence="1" type="ORF">BTJ68_05623</name>
</gene>
<keyword evidence="2" id="KW-1185">Reference proteome</keyword>
<dbReference type="InParanoid" id="A0A1Z5TBP9"/>
<dbReference type="Proteomes" id="UP000194280">
    <property type="component" value="Unassembled WGS sequence"/>
</dbReference>
<evidence type="ECO:0000313" key="1">
    <source>
        <dbReference type="EMBL" id="OTA33467.1"/>
    </source>
</evidence>
<dbReference type="EMBL" id="MUNK01000075">
    <property type="protein sequence ID" value="OTA33467.1"/>
    <property type="molecule type" value="Genomic_DNA"/>
</dbReference>
<proteinExistence type="predicted"/>
<sequence length="78" mass="8558">MHSKDIPSVVAYTTAIPSTLAQHEDNAATVSKRRRYLWGTPATNIHATAALRYRHALVVTWVQGQGTQTTPGLHSFSN</sequence>
<dbReference type="VEuPathDB" id="FungiDB:BTJ68_05623"/>